<evidence type="ECO:0000313" key="2">
    <source>
        <dbReference type="EMBL" id="PWI70730.1"/>
    </source>
</evidence>
<dbReference type="Proteomes" id="UP000245956">
    <property type="component" value="Unassembled WGS sequence"/>
</dbReference>
<feature type="region of interest" description="Disordered" evidence="1">
    <location>
        <begin position="531"/>
        <end position="554"/>
    </location>
</feature>
<proteinExistence type="predicted"/>
<protein>
    <submittedName>
        <fullName evidence="2">Uncharacterized protein</fullName>
    </submittedName>
</protein>
<dbReference type="EMBL" id="LCWV01000009">
    <property type="protein sequence ID" value="PWI70730.1"/>
    <property type="molecule type" value="Genomic_DNA"/>
</dbReference>
<organism evidence="2 3">
    <name type="scientific">Purpureocillium lilacinum</name>
    <name type="common">Paecilomyces lilacinus</name>
    <dbReference type="NCBI Taxonomy" id="33203"/>
    <lineage>
        <taxon>Eukaryota</taxon>
        <taxon>Fungi</taxon>
        <taxon>Dikarya</taxon>
        <taxon>Ascomycota</taxon>
        <taxon>Pezizomycotina</taxon>
        <taxon>Sordariomycetes</taxon>
        <taxon>Hypocreomycetidae</taxon>
        <taxon>Hypocreales</taxon>
        <taxon>Ophiocordycipitaceae</taxon>
        <taxon>Purpureocillium</taxon>
    </lineage>
</organism>
<reference evidence="2 3" key="1">
    <citation type="journal article" date="2016" name="Front. Microbiol.">
        <title>Genome and transcriptome sequences reveal the specific parasitism of the nematophagous Purpureocillium lilacinum 36-1.</title>
        <authorList>
            <person name="Xie J."/>
            <person name="Li S."/>
            <person name="Mo C."/>
            <person name="Xiao X."/>
            <person name="Peng D."/>
            <person name="Wang G."/>
            <person name="Xiao Y."/>
        </authorList>
    </citation>
    <scope>NUCLEOTIDE SEQUENCE [LARGE SCALE GENOMIC DNA]</scope>
    <source>
        <strain evidence="2 3">36-1</strain>
    </source>
</reference>
<sequence length="580" mass="61199">MYGVRAVLVQRPELRALDTRHAGAARALPLLMDGWLDGWMDDRMVALDACWRASRPLVVWFAAVLASANVPIMTLVRRWARHRHWVDGICQRTDADGTGDGEDGEAAATPLVVVSSGRQVHVLPQQSGGANALGWGGTGWGCYAHTRTPIRPPASASASASAAALAGRWPPAAGRWNLLALHRGRVCPVVSPGARALHPPACLRAHTPPTAVTIHHSPLAIAAPRQRCPPSIHRPSLDGTSPGPVLRAPRLGGDWSCCPGGCLPLPPLPLPLRTQLDLCRPLARSVAQATDTIPILNMVENVRPQFPRMCNRSRGTWHDTRRRTCGERGGIQASICSSPATEHSLSTYEACSCSPVSFPLAPSAPPLPGKVGKVTVYLAPAESRHDSSQSGRSWGAALCALRVAGVVSCSAGLIGSPAPEQPLALGPLIALTSSHPKGKQIIRPTHVVFVAQAGAAANLDLAAIAGKEQSRPSSAGWRLVVLFPGWGIRHFSPLTARTQADVRRHRGTKPLPVPPPVGGGFAARQHIVQPPGSRCACPRDGPPTPGRVRSPRRAPGTAIHLEACRVEGVRPVPVAPPGLI</sequence>
<name>A0A2U3E890_PURLI</name>
<dbReference type="AlphaFoldDB" id="A0A2U3E890"/>
<gene>
    <name evidence="2" type="ORF">PCL_13129</name>
</gene>
<comment type="caution">
    <text evidence="2">The sequence shown here is derived from an EMBL/GenBank/DDBJ whole genome shotgun (WGS) entry which is preliminary data.</text>
</comment>
<evidence type="ECO:0000256" key="1">
    <source>
        <dbReference type="SAM" id="MobiDB-lite"/>
    </source>
</evidence>
<accession>A0A2U3E890</accession>
<evidence type="ECO:0000313" key="3">
    <source>
        <dbReference type="Proteomes" id="UP000245956"/>
    </source>
</evidence>